<dbReference type="PANTHER" id="PTHR40628">
    <property type="entry name" value="CHROMO DOMAIN-CONTAINING PROTEIN"/>
    <property type="match status" value="1"/>
</dbReference>
<dbReference type="VEuPathDB" id="FungiDB:SI65_10191"/>
<organism evidence="1 2">
    <name type="scientific">Aspergillus cristatus</name>
    <name type="common">Chinese Fuzhuan brick tea-fermentation fungus</name>
    <name type="synonym">Eurotium cristatum</name>
    <dbReference type="NCBI Taxonomy" id="573508"/>
    <lineage>
        <taxon>Eukaryota</taxon>
        <taxon>Fungi</taxon>
        <taxon>Dikarya</taxon>
        <taxon>Ascomycota</taxon>
        <taxon>Pezizomycotina</taxon>
        <taxon>Eurotiomycetes</taxon>
        <taxon>Eurotiomycetidae</taxon>
        <taxon>Eurotiales</taxon>
        <taxon>Aspergillaceae</taxon>
        <taxon>Aspergillus</taxon>
        <taxon>Aspergillus subgen. Aspergillus</taxon>
    </lineage>
</organism>
<keyword evidence="2" id="KW-1185">Reference proteome</keyword>
<reference evidence="1 2" key="1">
    <citation type="journal article" date="2016" name="BMC Genomics">
        <title>Comparative genomic and transcriptomic analyses of the Fuzhuan brick tea-fermentation fungus Aspergillus cristatus.</title>
        <authorList>
            <person name="Ge Y."/>
            <person name="Wang Y."/>
            <person name="Liu Y."/>
            <person name="Tan Y."/>
            <person name="Ren X."/>
            <person name="Zhang X."/>
            <person name="Hyde K.D."/>
            <person name="Liu Y."/>
            <person name="Liu Z."/>
        </authorList>
    </citation>
    <scope>NUCLEOTIDE SEQUENCE [LARGE SCALE GENOMIC DNA]</scope>
    <source>
        <strain evidence="1 2">GZAAS20.1005</strain>
    </source>
</reference>
<name>A0A1E3B1I4_ASPCR</name>
<dbReference type="EMBL" id="JXNT01000027">
    <property type="protein sequence ID" value="ODM14356.1"/>
    <property type="molecule type" value="Genomic_DNA"/>
</dbReference>
<evidence type="ECO:0000313" key="1">
    <source>
        <dbReference type="EMBL" id="ODM14356.1"/>
    </source>
</evidence>
<protein>
    <submittedName>
        <fullName evidence="1">Uncharacterized protein</fullName>
    </submittedName>
</protein>
<dbReference type="STRING" id="573508.A0A1E3B1I4"/>
<dbReference type="AlphaFoldDB" id="A0A1E3B1I4"/>
<accession>A0A1E3B1I4</accession>
<dbReference type="Proteomes" id="UP000094569">
    <property type="component" value="Unassembled WGS sequence"/>
</dbReference>
<dbReference type="OrthoDB" id="4232400at2759"/>
<comment type="caution">
    <text evidence="1">The sequence shown here is derived from an EMBL/GenBank/DDBJ whole genome shotgun (WGS) entry which is preliminary data.</text>
</comment>
<dbReference type="PANTHER" id="PTHR40628:SF1">
    <property type="entry name" value="CHROMO DOMAIN-CONTAINING PROTEIN"/>
    <property type="match status" value="1"/>
</dbReference>
<sequence>MRVPDDIAQGAEEPRKRTRVGSSANRQCYDWMVITGNCHYARDQASFKTYRPVARQIKSNIFNPFDELQVAGVGMVELELCKSPQDLSSHTIVLENVLHIPEAVCNGFSPLLYGTSMSCNEDCWVGGDTMGNPIWFSTPFAGGTKLALAGNPQGESEMIQGRYYTLCLRVSPEEWQSILTPDDMNGMEP</sequence>
<gene>
    <name evidence="1" type="ORF">SI65_10191</name>
</gene>
<evidence type="ECO:0000313" key="2">
    <source>
        <dbReference type="Proteomes" id="UP000094569"/>
    </source>
</evidence>
<proteinExistence type="predicted"/>